<dbReference type="EMBL" id="JAHRIN010059278">
    <property type="protein sequence ID" value="MEQ2211939.1"/>
    <property type="molecule type" value="Genomic_DNA"/>
</dbReference>
<feature type="non-terminal residue" evidence="1">
    <location>
        <position position="1"/>
    </location>
</feature>
<evidence type="ECO:0000313" key="2">
    <source>
        <dbReference type="Proteomes" id="UP001434883"/>
    </source>
</evidence>
<evidence type="ECO:0000313" key="1">
    <source>
        <dbReference type="EMBL" id="MEQ2211939.1"/>
    </source>
</evidence>
<dbReference type="Proteomes" id="UP001434883">
    <property type="component" value="Unassembled WGS sequence"/>
</dbReference>
<sequence length="147" mass="15864">GVCVCVCGGSSHVEMCLEHPQQGNLSPAATAGSSRELYETCLPVDARLWWWPAHSLRLRCGGQSRISTTCSALLFLKNPTFCSLCPSETLLGISHCSPAPHPASHVPLRGPIFWVAGVPVHRRPDCNYCSQPDCCFTVTLLLCSKLG</sequence>
<proteinExistence type="predicted"/>
<name>A0ABV0RUK2_9TELE</name>
<comment type="caution">
    <text evidence="1">The sequence shown here is derived from an EMBL/GenBank/DDBJ whole genome shotgun (WGS) entry which is preliminary data.</text>
</comment>
<reference evidence="1 2" key="1">
    <citation type="submission" date="2021-06" db="EMBL/GenBank/DDBJ databases">
        <authorList>
            <person name="Palmer J.M."/>
        </authorList>
    </citation>
    <scope>NUCLEOTIDE SEQUENCE [LARGE SCALE GENOMIC DNA]</scope>
    <source>
        <strain evidence="1 2">XC_2019</strain>
        <tissue evidence="1">Muscle</tissue>
    </source>
</reference>
<accession>A0ABV0RUK2</accession>
<keyword evidence="2" id="KW-1185">Reference proteome</keyword>
<organism evidence="1 2">
    <name type="scientific">Xenoophorus captivus</name>
    <dbReference type="NCBI Taxonomy" id="1517983"/>
    <lineage>
        <taxon>Eukaryota</taxon>
        <taxon>Metazoa</taxon>
        <taxon>Chordata</taxon>
        <taxon>Craniata</taxon>
        <taxon>Vertebrata</taxon>
        <taxon>Euteleostomi</taxon>
        <taxon>Actinopterygii</taxon>
        <taxon>Neopterygii</taxon>
        <taxon>Teleostei</taxon>
        <taxon>Neoteleostei</taxon>
        <taxon>Acanthomorphata</taxon>
        <taxon>Ovalentaria</taxon>
        <taxon>Atherinomorphae</taxon>
        <taxon>Cyprinodontiformes</taxon>
        <taxon>Goodeidae</taxon>
        <taxon>Xenoophorus</taxon>
    </lineage>
</organism>
<gene>
    <name evidence="1" type="ORF">XENOCAPTIV_021247</name>
</gene>
<protein>
    <submittedName>
        <fullName evidence="1">Uncharacterized protein</fullName>
    </submittedName>
</protein>